<feature type="transmembrane region" description="Helical" evidence="8">
    <location>
        <begin position="120"/>
        <end position="142"/>
    </location>
</feature>
<evidence type="ECO:0000256" key="6">
    <source>
        <dbReference type="ARBA" id="ARBA00022989"/>
    </source>
</evidence>
<keyword evidence="4" id="KW-0997">Cell inner membrane</keyword>
<evidence type="ECO:0000313" key="11">
    <source>
        <dbReference type="Proteomes" id="UP000179279"/>
    </source>
</evidence>
<evidence type="ECO:0000259" key="9">
    <source>
        <dbReference type="Pfam" id="PF00482"/>
    </source>
</evidence>
<evidence type="ECO:0000256" key="4">
    <source>
        <dbReference type="ARBA" id="ARBA00022519"/>
    </source>
</evidence>
<keyword evidence="6 8" id="KW-1133">Transmembrane helix</keyword>
<dbReference type="PANTHER" id="PTHR30012">
    <property type="entry name" value="GENERAL SECRETION PATHWAY PROTEIN"/>
    <property type="match status" value="1"/>
</dbReference>
<comment type="caution">
    <text evidence="10">The sequence shown here is derived from an EMBL/GenBank/DDBJ whole genome shotgun (WGS) entry which is preliminary data.</text>
</comment>
<evidence type="ECO:0000256" key="3">
    <source>
        <dbReference type="ARBA" id="ARBA00022475"/>
    </source>
</evidence>
<keyword evidence="5 8" id="KW-0812">Transmembrane</keyword>
<gene>
    <name evidence="10" type="ORF">A3A57_01915</name>
</gene>
<dbReference type="InterPro" id="IPR018076">
    <property type="entry name" value="T2SS_GspF_dom"/>
</dbReference>
<reference evidence="10 11" key="1">
    <citation type="journal article" date="2016" name="Nat. Commun.">
        <title>Thousands of microbial genomes shed light on interconnected biogeochemical processes in an aquifer system.</title>
        <authorList>
            <person name="Anantharaman K."/>
            <person name="Brown C.T."/>
            <person name="Hug L.A."/>
            <person name="Sharon I."/>
            <person name="Castelle C.J."/>
            <person name="Probst A.J."/>
            <person name="Thomas B.C."/>
            <person name="Singh A."/>
            <person name="Wilkins M.J."/>
            <person name="Karaoz U."/>
            <person name="Brodie E.L."/>
            <person name="Williams K.H."/>
            <person name="Hubbard S.S."/>
            <person name="Banfield J.F."/>
        </authorList>
    </citation>
    <scope>NUCLEOTIDE SEQUENCE [LARGE SCALE GENOMIC DNA]</scope>
</reference>
<evidence type="ECO:0000313" key="10">
    <source>
        <dbReference type="EMBL" id="OGY32634.1"/>
    </source>
</evidence>
<evidence type="ECO:0000256" key="5">
    <source>
        <dbReference type="ARBA" id="ARBA00022692"/>
    </source>
</evidence>
<keyword evidence="3" id="KW-1003">Cell membrane</keyword>
<accession>A0A1G1WY49</accession>
<comment type="subcellular location">
    <subcellularLocation>
        <location evidence="1">Cell inner membrane</location>
        <topology evidence="1">Multi-pass membrane protein</topology>
    </subcellularLocation>
</comment>
<dbReference type="EMBL" id="MHDA01000011">
    <property type="protein sequence ID" value="OGY32634.1"/>
    <property type="molecule type" value="Genomic_DNA"/>
</dbReference>
<dbReference type="Gene3D" id="1.20.81.30">
    <property type="entry name" value="Type II secretion system (T2SS), domain F"/>
    <property type="match status" value="2"/>
</dbReference>
<protein>
    <recommendedName>
        <fullName evidence="9">Type II secretion system protein GspF domain-containing protein</fullName>
    </recommendedName>
</protein>
<dbReference type="InterPro" id="IPR003004">
    <property type="entry name" value="GspF/PilC"/>
</dbReference>
<evidence type="ECO:0000256" key="2">
    <source>
        <dbReference type="ARBA" id="ARBA00005745"/>
    </source>
</evidence>
<dbReference type="Proteomes" id="UP000179279">
    <property type="component" value="Unassembled WGS sequence"/>
</dbReference>
<dbReference type="FunFam" id="1.20.81.30:FF:000001">
    <property type="entry name" value="Type II secretion system protein F"/>
    <property type="match status" value="1"/>
</dbReference>
<dbReference type="PANTHER" id="PTHR30012:SF0">
    <property type="entry name" value="TYPE II SECRETION SYSTEM PROTEIN F-RELATED"/>
    <property type="match status" value="1"/>
</dbReference>
<proteinExistence type="inferred from homology"/>
<evidence type="ECO:0000256" key="1">
    <source>
        <dbReference type="ARBA" id="ARBA00004429"/>
    </source>
</evidence>
<feature type="domain" description="Type II secretion system protein GspF" evidence="9">
    <location>
        <begin position="223"/>
        <end position="346"/>
    </location>
</feature>
<feature type="domain" description="Type II secretion system protein GspF" evidence="9">
    <location>
        <begin position="21"/>
        <end position="143"/>
    </location>
</feature>
<sequence length="360" mass="40178">MDLSFFSKEIKLAPSERLLIIESLSIMLAAGIPILEAFDSIAEDAANKKAKRLAREISAEINKGKTLSQAMSGYHQIFDEVFLNIVKSGEESGNLDKVLSQAAEDLKANIDTVSNIRSALFYPILVIVVLIGVTFYMFAFSLPQIADVFLDLRIKLPAYSAFILNSSVFFSKNLNFFILGFAIFGLFIFWLFTVSKVRRFFFLILMKLPLINNLVNYIDFSRFSTTVSLLLKAGVPIIEVLDISKKVVISPKMRVDVGLVRNLLTEGSTIAEAMKKHPQSFPSLIRRLIAVGEETGGLDKSFDEISRYYEKKYMDIVKNFTVLLEPILLVLIAVVVGVVLISIIVPIYQGIAQFGPRPGL</sequence>
<dbReference type="Pfam" id="PF00482">
    <property type="entry name" value="T2SSF"/>
    <property type="match status" value="2"/>
</dbReference>
<dbReference type="GO" id="GO:0005886">
    <property type="term" value="C:plasma membrane"/>
    <property type="evidence" value="ECO:0007669"/>
    <property type="project" value="UniProtKB-SubCell"/>
</dbReference>
<dbReference type="InterPro" id="IPR042094">
    <property type="entry name" value="T2SS_GspF_sf"/>
</dbReference>
<feature type="transmembrane region" description="Helical" evidence="8">
    <location>
        <begin position="327"/>
        <end position="348"/>
    </location>
</feature>
<evidence type="ECO:0000256" key="7">
    <source>
        <dbReference type="ARBA" id="ARBA00023136"/>
    </source>
</evidence>
<feature type="transmembrane region" description="Helical" evidence="8">
    <location>
        <begin position="174"/>
        <end position="193"/>
    </location>
</feature>
<dbReference type="PRINTS" id="PR00812">
    <property type="entry name" value="BCTERIALGSPF"/>
</dbReference>
<keyword evidence="7 8" id="KW-0472">Membrane</keyword>
<comment type="similarity">
    <text evidence="2">Belongs to the GSP F family.</text>
</comment>
<evidence type="ECO:0000256" key="8">
    <source>
        <dbReference type="SAM" id="Phobius"/>
    </source>
</evidence>
<name>A0A1G1WY49_9BACT</name>
<organism evidence="10 11">
    <name type="scientific">Candidatus Woykebacteria bacterium RIFCSPLOWO2_01_FULL_41_12</name>
    <dbReference type="NCBI Taxonomy" id="1802604"/>
    <lineage>
        <taxon>Bacteria</taxon>
        <taxon>Candidatus Woykeibacteriota</taxon>
    </lineage>
</organism>
<dbReference type="AlphaFoldDB" id="A0A1G1WY49"/>
<feature type="transmembrane region" description="Helical" evidence="8">
    <location>
        <begin position="20"/>
        <end position="42"/>
    </location>
</feature>